<dbReference type="InterPro" id="IPR055247">
    <property type="entry name" value="InsJ-like_HTH"/>
</dbReference>
<dbReference type="Pfam" id="PF22483">
    <property type="entry name" value="Mu-transpos_C_2"/>
    <property type="match status" value="1"/>
</dbReference>
<dbReference type="PANTHER" id="PTHR35004:SF7">
    <property type="entry name" value="INTEGRASE PROTEIN"/>
    <property type="match status" value="1"/>
</dbReference>
<accession>A0A9Q4FMT2</accession>
<proteinExistence type="predicted"/>
<feature type="coiled-coil region" evidence="1">
    <location>
        <begin position="289"/>
        <end position="316"/>
    </location>
</feature>
<dbReference type="InterPro" id="IPR001584">
    <property type="entry name" value="Integrase_cat-core"/>
</dbReference>
<dbReference type="InterPro" id="IPR054353">
    <property type="entry name" value="IstA-like_C"/>
</dbReference>
<reference evidence="3" key="1">
    <citation type="submission" date="2022-01" db="EMBL/GenBank/DDBJ databases">
        <title>Collection of gut derived symbiotic bacterial strains cultured from healthy donors.</title>
        <authorList>
            <person name="Lin H."/>
            <person name="Kohout C."/>
            <person name="Waligurski E."/>
            <person name="Pamer E.G."/>
        </authorList>
    </citation>
    <scope>NUCLEOTIDE SEQUENCE</scope>
    <source>
        <strain evidence="3">MSK.14.39</strain>
    </source>
</reference>
<keyword evidence="4" id="KW-1185">Reference proteome</keyword>
<organism evidence="3 4">
    <name type="scientific">Anaerosalibacter bizertensis</name>
    <dbReference type="NCBI Taxonomy" id="932217"/>
    <lineage>
        <taxon>Bacteria</taxon>
        <taxon>Bacillati</taxon>
        <taxon>Bacillota</taxon>
        <taxon>Tissierellia</taxon>
        <taxon>Tissierellales</taxon>
        <taxon>Sporanaerobacteraceae</taxon>
        <taxon>Anaerosalibacter</taxon>
    </lineage>
</organism>
<name>A0A9Q4FMT2_9FIRM</name>
<dbReference type="PROSITE" id="PS50994">
    <property type="entry name" value="INTEGRASE"/>
    <property type="match status" value="1"/>
</dbReference>
<gene>
    <name evidence="3" type="primary">istA</name>
    <name evidence="3" type="ORF">L0P62_11705</name>
</gene>
<feature type="domain" description="Integrase catalytic" evidence="2">
    <location>
        <begin position="151"/>
        <end position="327"/>
    </location>
</feature>
<dbReference type="Proteomes" id="UP001108123">
    <property type="component" value="Unassembled WGS sequence"/>
</dbReference>
<comment type="caution">
    <text evidence="3">The sequence shown here is derived from an EMBL/GenBank/DDBJ whole genome shotgun (WGS) entry which is preliminary data.</text>
</comment>
<dbReference type="PANTHER" id="PTHR35004">
    <property type="entry name" value="TRANSPOSASE RV3428C-RELATED"/>
    <property type="match status" value="1"/>
</dbReference>
<dbReference type="EMBL" id="JAKNID010000102">
    <property type="protein sequence ID" value="MCG4566094.1"/>
    <property type="molecule type" value="Genomic_DNA"/>
</dbReference>
<evidence type="ECO:0000313" key="3">
    <source>
        <dbReference type="EMBL" id="MCG4566094.1"/>
    </source>
</evidence>
<dbReference type="SUPFAM" id="SSF46689">
    <property type="entry name" value="Homeodomain-like"/>
    <property type="match status" value="1"/>
</dbReference>
<dbReference type="InterPro" id="IPR009057">
    <property type="entry name" value="Homeodomain-like_sf"/>
</dbReference>
<evidence type="ECO:0000256" key="1">
    <source>
        <dbReference type="SAM" id="Coils"/>
    </source>
</evidence>
<dbReference type="NCBIfam" id="NF033546">
    <property type="entry name" value="transpos_IS21"/>
    <property type="match status" value="1"/>
</dbReference>
<dbReference type="Pfam" id="PF13518">
    <property type="entry name" value="HTH_28"/>
    <property type="match status" value="1"/>
</dbReference>
<protein>
    <submittedName>
        <fullName evidence="3">IS21 family transposase</fullName>
    </submittedName>
</protein>
<dbReference type="AlphaFoldDB" id="A0A9Q4FMT2"/>
<evidence type="ECO:0000259" key="2">
    <source>
        <dbReference type="PROSITE" id="PS50994"/>
    </source>
</evidence>
<dbReference type="GO" id="GO:0015074">
    <property type="term" value="P:DNA integration"/>
    <property type="evidence" value="ECO:0007669"/>
    <property type="project" value="InterPro"/>
</dbReference>
<sequence length="528" mass="62096">MIRLDQKAEILMKYFRENKSQRAISRELGISRTTVQKYIKEFESKNKALRELKKDEDHNKAEILLLIEEMASKPKYDTSKRAKIKLTDDVLKEIDELVSENEKNRLMGRTKQLMKKIDIHEELVERGYDIGYTTVCNYIKETYEKKEAYIRQEYDLGETLEFDWGEVKLTIDGRETTLNMGLFTTAKGSYHYAKLYQNQKMENFLDIHVKAFNQIGGVHREVVYDNMKQAVKRFVGRNEKEATEDLIKISLYYGFRYRFCNIASGNEKGHVERGVEFVRRKAFSSKSDFNSIEEANKHLEEKLLKLNSKKRNWLENKSPIDILNEEMDYLLPLKPSYDTSRRVEARVNKYSVINIDQNKYSVPDYLVGKFVMAKIYPDIIEIYYKDKLIATHKRSYLAHHWTIDINHFIHTLKKKPGALHSSVGRHQLSPKLQEIYHKYYINNPKDFIVLLELIKEKDLESVLKAVKELEKIKIEMVNTDNIRNIVFKSPTVLNPLEARDLSIQKASLEQISILNDMFNLKSVGGYKN</sequence>
<keyword evidence="1" id="KW-0175">Coiled coil</keyword>
<dbReference type="Gene3D" id="1.10.10.60">
    <property type="entry name" value="Homeodomain-like"/>
    <property type="match status" value="1"/>
</dbReference>
<dbReference type="RefSeq" id="WP_237962854.1">
    <property type="nucleotide sequence ID" value="NZ_JAKNID010000102.1"/>
</dbReference>
<evidence type="ECO:0000313" key="4">
    <source>
        <dbReference type="Proteomes" id="UP001108123"/>
    </source>
</evidence>